<dbReference type="OrthoDB" id="504467at2759"/>
<comment type="similarity">
    <text evidence="1">Belongs to the eukaryotic ribosomal protein eL33 family.</text>
</comment>
<dbReference type="GO" id="GO:0006412">
    <property type="term" value="P:translation"/>
    <property type="evidence" value="ECO:0007669"/>
    <property type="project" value="InterPro"/>
</dbReference>
<comment type="caution">
    <text evidence="4">The sequence shown here is derived from an EMBL/GenBank/DDBJ whole genome shotgun (WGS) entry which is preliminary data.</text>
</comment>
<name>A0A8K0HBM5_9ROSA</name>
<evidence type="ECO:0000313" key="5">
    <source>
        <dbReference type="Proteomes" id="UP000796880"/>
    </source>
</evidence>
<evidence type="ECO:0000256" key="2">
    <source>
        <dbReference type="ARBA" id="ARBA00022980"/>
    </source>
</evidence>
<organism evidence="4 5">
    <name type="scientific">Rhamnella rubrinervis</name>
    <dbReference type="NCBI Taxonomy" id="2594499"/>
    <lineage>
        <taxon>Eukaryota</taxon>
        <taxon>Viridiplantae</taxon>
        <taxon>Streptophyta</taxon>
        <taxon>Embryophyta</taxon>
        <taxon>Tracheophyta</taxon>
        <taxon>Spermatophyta</taxon>
        <taxon>Magnoliopsida</taxon>
        <taxon>eudicotyledons</taxon>
        <taxon>Gunneridae</taxon>
        <taxon>Pentapetalae</taxon>
        <taxon>rosids</taxon>
        <taxon>fabids</taxon>
        <taxon>Rosales</taxon>
        <taxon>Rhamnaceae</taxon>
        <taxon>rhamnoid group</taxon>
        <taxon>Rhamneae</taxon>
        <taxon>Rhamnella</taxon>
    </lineage>
</organism>
<evidence type="ECO:0000313" key="4">
    <source>
        <dbReference type="EMBL" id="KAF3448935.1"/>
    </source>
</evidence>
<dbReference type="GO" id="GO:0005840">
    <property type="term" value="C:ribosome"/>
    <property type="evidence" value="ECO:0007669"/>
    <property type="project" value="UniProtKB-KW"/>
</dbReference>
<accession>A0A8K0HBM5</accession>
<dbReference type="PANTHER" id="PTHR10902">
    <property type="entry name" value="60S RIBOSOMAL PROTEIN L35A"/>
    <property type="match status" value="1"/>
</dbReference>
<proteinExistence type="inferred from homology"/>
<dbReference type="PROSITE" id="PS01105">
    <property type="entry name" value="RIBOSOMAL_L35AE"/>
    <property type="match status" value="1"/>
</dbReference>
<dbReference type="Pfam" id="PF01247">
    <property type="entry name" value="Ribosomal_L35Ae"/>
    <property type="match status" value="1"/>
</dbReference>
<keyword evidence="3" id="KW-0687">Ribonucleoprotein</keyword>
<evidence type="ECO:0000256" key="3">
    <source>
        <dbReference type="ARBA" id="ARBA00023274"/>
    </source>
</evidence>
<evidence type="ECO:0008006" key="6">
    <source>
        <dbReference type="Google" id="ProtNLM"/>
    </source>
</evidence>
<gene>
    <name evidence="4" type="ORF">FNV43_RR09653</name>
</gene>
<dbReference type="AlphaFoldDB" id="A0A8K0HBM5"/>
<protein>
    <recommendedName>
        <fullName evidence="6">60S ribosomal protein L35a</fullName>
    </recommendedName>
</protein>
<keyword evidence="5" id="KW-1185">Reference proteome</keyword>
<dbReference type="InterPro" id="IPR009000">
    <property type="entry name" value="Transl_B-barrel_sf"/>
</dbReference>
<dbReference type="InterPro" id="IPR038661">
    <property type="entry name" value="Ribosomal_eL33_sf"/>
</dbReference>
<dbReference type="EMBL" id="VOIH02000004">
    <property type="protein sequence ID" value="KAF3448935.1"/>
    <property type="molecule type" value="Genomic_DNA"/>
</dbReference>
<dbReference type="InterPro" id="IPR001780">
    <property type="entry name" value="Ribosomal_eL33"/>
</dbReference>
<evidence type="ECO:0000256" key="1">
    <source>
        <dbReference type="ARBA" id="ARBA00009269"/>
    </source>
</evidence>
<dbReference type="SUPFAM" id="SSF50447">
    <property type="entry name" value="Translation proteins"/>
    <property type="match status" value="1"/>
</dbReference>
<dbReference type="Gene3D" id="2.40.10.190">
    <property type="entry name" value="translation elongation factor selb, chain A, domain 4"/>
    <property type="match status" value="1"/>
</dbReference>
<dbReference type="GO" id="GO:1990904">
    <property type="term" value="C:ribonucleoprotein complex"/>
    <property type="evidence" value="ECO:0007669"/>
    <property type="project" value="UniProtKB-KW"/>
</dbReference>
<dbReference type="GO" id="GO:0003735">
    <property type="term" value="F:structural constituent of ribosome"/>
    <property type="evidence" value="ECO:0007669"/>
    <property type="project" value="InterPro"/>
</dbReference>
<dbReference type="Proteomes" id="UP000796880">
    <property type="component" value="Unassembled WGS sequence"/>
</dbReference>
<keyword evidence="2" id="KW-0689">Ribosomal protein</keyword>
<dbReference type="InterPro" id="IPR018266">
    <property type="entry name" value="Ribosomal_eL33_CS"/>
</dbReference>
<reference evidence="4" key="1">
    <citation type="submission" date="2020-03" db="EMBL/GenBank/DDBJ databases">
        <title>A high-quality chromosome-level genome assembly of a woody plant with both climbing and erect habits, Rhamnella rubrinervis.</title>
        <authorList>
            <person name="Lu Z."/>
            <person name="Yang Y."/>
            <person name="Zhu X."/>
            <person name="Sun Y."/>
        </authorList>
    </citation>
    <scope>NUCLEOTIDE SEQUENCE</scope>
    <source>
        <strain evidence="4">BYM</strain>
        <tissue evidence="4">Leaf</tissue>
    </source>
</reference>
<sequence>MKGDLKVKWKRHGVLRCLRQPSAEGFDAFAIGFDYEDEEEGFDNEDEEEGFDDVTTTTTFFVRYRLRRPLHSMYEERFSGTKDRGVNTKEEVGWYCGKRMAYIYKAKVKKNGTHYRCIWGKVVRPHGNTGVVRAKFKSNLPPKSMGARVRVFMYPSNI</sequence>